<dbReference type="EMBL" id="OCNE01000012">
    <property type="protein sequence ID" value="SOD63666.1"/>
    <property type="molecule type" value="Genomic_DNA"/>
</dbReference>
<name>A0A286DYE1_9ACTN</name>
<protein>
    <recommendedName>
        <fullName evidence="4">DUF3987 domain-containing protein</fullName>
    </recommendedName>
</protein>
<sequence length="431" mass="46282">MSLDPTVRLLMPPEPEEPERSESGRPWPTLPPAALHGTPGEIVQAILPHTEADPAAMLFTLYTAAGAMIGARPHVLTGGVEHGARVWTLVIGRTAGGMKGTSFAEVRRVLKEADPEFCGEKIMGGLSSAEGLIQQVRDGAGDDPDGSDFDEGVPDKRLLVMESEFASVLAQGKRKGNTLLPTIRQAWDGGTLRTMTMRPKVATDPHIGIVGHITPTELRAKLNEAERAGGTMNRYLPVLSRRSKLLPDGGDLGDDELRSMGATLRAALDKARHIGRMTRTPAAAKHWRALYARLAADHAGDGPVAQVVARAAPQVLRLSVTAALLDGSDRIDLPHLQAAEAMWSYAEDSAWWVFGNSSGNPDLDRLKAFVDAAGDAGVSRTGVVAECFGRNRTKAQIDSLWADLLTLGGYEEWRKPTAGRAVVGLRRRKAK</sequence>
<dbReference type="RefSeq" id="WP_097232132.1">
    <property type="nucleotide sequence ID" value="NZ_OCNE01000012.1"/>
</dbReference>
<proteinExistence type="predicted"/>
<organism evidence="2 3">
    <name type="scientific">Streptomyces zhaozhouensis</name>
    <dbReference type="NCBI Taxonomy" id="1300267"/>
    <lineage>
        <taxon>Bacteria</taxon>
        <taxon>Bacillati</taxon>
        <taxon>Actinomycetota</taxon>
        <taxon>Actinomycetes</taxon>
        <taxon>Kitasatosporales</taxon>
        <taxon>Streptomycetaceae</taxon>
        <taxon>Streptomyces</taxon>
    </lineage>
</organism>
<feature type="region of interest" description="Disordered" evidence="1">
    <location>
        <begin position="1"/>
        <end position="32"/>
    </location>
</feature>
<dbReference type="AlphaFoldDB" id="A0A286DYE1"/>
<dbReference type="Proteomes" id="UP000219072">
    <property type="component" value="Unassembled WGS sequence"/>
</dbReference>
<dbReference type="InterPro" id="IPR025048">
    <property type="entry name" value="DUF3987"/>
</dbReference>
<evidence type="ECO:0008006" key="4">
    <source>
        <dbReference type="Google" id="ProtNLM"/>
    </source>
</evidence>
<gene>
    <name evidence="2" type="ORF">SAMN06297387_11219</name>
</gene>
<dbReference type="OrthoDB" id="6272730at2"/>
<accession>A0A286DYE1</accession>
<dbReference type="Pfam" id="PF13148">
    <property type="entry name" value="DUF3987"/>
    <property type="match status" value="1"/>
</dbReference>
<evidence type="ECO:0000256" key="1">
    <source>
        <dbReference type="SAM" id="MobiDB-lite"/>
    </source>
</evidence>
<evidence type="ECO:0000313" key="3">
    <source>
        <dbReference type="Proteomes" id="UP000219072"/>
    </source>
</evidence>
<keyword evidence="3" id="KW-1185">Reference proteome</keyword>
<reference evidence="2 3" key="1">
    <citation type="submission" date="2017-09" db="EMBL/GenBank/DDBJ databases">
        <authorList>
            <person name="Ehlers B."/>
            <person name="Leendertz F.H."/>
        </authorList>
    </citation>
    <scope>NUCLEOTIDE SEQUENCE [LARGE SCALE GENOMIC DNA]</scope>
    <source>
        <strain evidence="2 3">CGMCC 4.7095</strain>
    </source>
</reference>
<evidence type="ECO:0000313" key="2">
    <source>
        <dbReference type="EMBL" id="SOD63666.1"/>
    </source>
</evidence>